<feature type="region of interest" description="Disordered" evidence="1">
    <location>
        <begin position="1964"/>
        <end position="2001"/>
    </location>
</feature>
<evidence type="ECO:0000259" key="3">
    <source>
        <dbReference type="Pfam" id="PF19077"/>
    </source>
</evidence>
<dbReference type="NCBIfam" id="NF033510">
    <property type="entry name" value="Ca_tandemer"/>
    <property type="match status" value="23"/>
</dbReference>
<dbReference type="InterPro" id="IPR041498">
    <property type="entry name" value="Big_6"/>
</dbReference>
<dbReference type="Gene3D" id="2.60.40.10">
    <property type="entry name" value="Immunoglobulins"/>
    <property type="match status" value="21"/>
</dbReference>
<evidence type="ECO:0000313" key="6">
    <source>
        <dbReference type="Proteomes" id="UP001596030"/>
    </source>
</evidence>
<feature type="compositionally biased region" description="Acidic residues" evidence="1">
    <location>
        <begin position="158"/>
        <end position="175"/>
    </location>
</feature>
<sequence>MTVSAKIATRQADIAQMPAVAVNNGSVTLAQSRHILLSLSPHDVASLSRDGNDLLVQTSDGQVIRIENFYGSEEAASQLYLTGDDQELVWVDLSPAGGDGVIAADYIPQGEFGVFEPVSVAGGESEGAAVTPLGWAAIGGGALAAGAIAAGGGSSGGSDDDDGGNTPPDDGENGEGDTTPPDAPTITAAMDDAAPQTGDLASGDSTNDTTPRLTGRAEAGSTVTIFANGEQTGTTTADDQGNWAFTPGDLDDGDYTFSVTATDAVGNVSNGSDDYALTIDTSAPDSPTLDPNNGSVLIGTAEPGSKVTLTDGDGNAIGQTTTDDNGNWSLQPGEPLVDGTEIEAIATDAAGNVSEPGSVIVDGDLNDTTPPATPTISGVSDDVDPQTGPVDREASTNDTTPTLSGRAEAGSALTVYADGEEIGTATVNGQGEWTFTTDDLDDGDYAFTVTATDSAGNVSDASDPFTLIVDTQPPAAPAVDPTNGEILTGSAEPDSTVTLTDSDGDTIAEITADRNGNWSYAPETPLEDGAVFTATATDAAGNISEPGTATVDEDLVDALPPSEPIIITSLDTAAPVTGNVDDGEMTNDPTPTLVGTAEATNTVQVWADDGNEMQILGTTQVDNVGNWSFRIFSRLADGNTTFMATSIDPTGQESDASQPYAVVIDTTPPDAPTIATAIDDVDPVAGDLATGSDTNDNRPALRGNAESGSTVTILANGSAIGTAIADEQGDWAFTPEDALSDGDYRFTATATDAAGNESNASDQFDLTVDTVAPDIPTIEPTNGDTLTGTAEPGSTVTLTDGDDTVIAEDIPVNTDGTWSFTPDDPLVDGNTVNAIATDDAGNDSPSAMTTVDDNPPANDDGSNSILIESGGDDFLSADEASSITLSGRVEDDATVTGLTIIDGAGGSIEVTEFDIDADGNLTATGVDLSGLADGDLTATLTVEDAAGNSGTVTDTATLDQAAPTVAIDALDEPINDTTPAITGTVDDPDATVSVSVNGGEPITADVDADGNWTLPEGSVIFDEGDNTLSVTATDAAGNSATPVSDTISVDTTAPDAGDNSVNFAEDVYNADEANTATLTGQIEDGASIESLTITSAGGGDLLTIAGGGITLNGDGTFSYTADLTGLPDGDLTATLAVEDAAGNSGTVIDTATLDQTAPVVTIEALDEPINDTSPALTGTVDDSDATVSVSVNGGEPITADVDADGNWNVPTDSVTLSEGDNTIEVTATDAAGNPATPVTDTISVDITAPNVGDNSVTFADDVYNAAEANTATLTGQIESGASIASLEISSDAGDEPMTIDVDTITLNSDGSFSYTTNLFGLPDGELTVTMTVEDAAGNSAEFTDSATLDTLAPDAPTIDPTNGDTITGTAEAGSTVTLTDADGDVVGEPVLVGDDGIWSVTPDIPLADGDEVTATTTDPAGNVSDPAIETVDTIADADPTATLVINDDDGLINSDEAGAVSFTVTGLDEGVSGEVTFTDVNGNSAIADVAADGTFTINLGALADGEVISSLTITDAAGNTATVSGDTLTLDTVAPDAPTIDPANGDTITGTAEAGSTVTLTDADGDVVGEPILVGDDGIWSVTPNTPLADGDSVNAVATDPAGNVSEPATETVDGIPPAEGDNSVTIVSGDDELLSADEAGNVILTGQVEDGASIASLVITSANGGGPLEIDPATVSIAADGSFSLDSIDVTDLNDGELTVTLTVEDAVGNSAEFTDSATLDTVAPDTPVIDPTDGDTISGTAEAGSTVTVTDGDGNTIGEPVIVGDDGTWTVTPDTPLADGDEVTATATDPAGNASEPATETVDAVPPAVGDNNVTFADNVYNADEVGNVTLTGQVEDGASITSLVITSTNGGVPLEIDPATVTIAADGSFSLDDVDVTGLNDGELTATLTVEDAAGNSAEFTDSATLDTVAPDAPTIDPTDGDDITGTAEVGSTVTVTDADGNAIGEPVTVGDDGTWTVTPETPLADGDTVTATATDPAGNASDPATETVDALPPAEGDNSVTIVSGDDELLSLDEAGNVTLTGQIEDGASIASLVISDGDGGSVTVDPATVTIAADGSFSLDDVDVTGLNDGELTATLTVEDAAGNSAEFTDSATLDTVAPDAPTIDPTNGDDITGTAEVGSTVTLTDADGDVVGEPVLVGDDGTWSVTPNTPLADGDEVTATATDPAGNASEPATETVDTVADADPTASLVINDDDGLINADEAGAVSFTVEDLDTDATGEVTFTDVNGNSASADVADDGTFTLNLGALADGEITSSLTITDAAGNTTTISGDTLTLDTVAPDAPTVDPTDGDTISGTGENGSTVTVTDGNGNTIGEPVIVGDDGTWSVTPDTPLADGDTIDVVATDPAGNASDPVTAIVDAVPPADGDNGVTIDSGDDAFLNADEAGNVTLTGQIEDGASIASLVISDGDGGSVTVDPATVTIAADGSFSLDSVDVTDLNDGELTATLTVEDAAGNTAPFTDTATLDTAAPDAPTVDPTDGETLTGTAESGSTITLTDDDGNALGDPILVGDDGNWSFQPEEPLEDDTQVNAVATDDAGNASDPVTAIVDAVPPAAGDNSV</sequence>
<feature type="region of interest" description="Disordered" evidence="1">
    <location>
        <begin position="2144"/>
        <end position="2181"/>
    </location>
</feature>
<organism evidence="5 6">
    <name type="scientific">Chromohalobacter sarecensis</name>
    <dbReference type="NCBI Taxonomy" id="245294"/>
    <lineage>
        <taxon>Bacteria</taxon>
        <taxon>Pseudomonadati</taxon>
        <taxon>Pseudomonadota</taxon>
        <taxon>Gammaproteobacteria</taxon>
        <taxon>Oceanospirillales</taxon>
        <taxon>Halomonadaceae</taxon>
        <taxon>Chromohalobacter</taxon>
    </lineage>
</organism>
<feature type="compositionally biased region" description="Low complexity" evidence="1">
    <location>
        <begin position="2472"/>
        <end position="2483"/>
    </location>
</feature>
<feature type="domain" description="Bacterial Ig-like" evidence="3">
    <location>
        <begin position="968"/>
        <end position="1051"/>
    </location>
</feature>
<feature type="domain" description="Bacterial Ig" evidence="2">
    <location>
        <begin position="283"/>
        <end position="361"/>
    </location>
</feature>
<feature type="domain" description="Bacterial Ig-like" evidence="3">
    <location>
        <begin position="577"/>
        <end position="666"/>
    </location>
</feature>
<feature type="region of interest" description="Disordered" evidence="1">
    <location>
        <begin position="2289"/>
        <end position="2319"/>
    </location>
</feature>
<feature type="domain" description="Bacterial Ig" evidence="2">
    <location>
        <begin position="1534"/>
        <end position="1613"/>
    </location>
</feature>
<feature type="domain" description="Biofilm-associated protein BapA-like prefix-like" evidence="4">
    <location>
        <begin position="20"/>
        <end position="93"/>
    </location>
</feature>
<reference evidence="6" key="1">
    <citation type="journal article" date="2019" name="Int. J. Syst. Evol. Microbiol.">
        <title>The Global Catalogue of Microorganisms (GCM) 10K type strain sequencing project: providing services to taxonomists for standard genome sequencing and annotation.</title>
        <authorList>
            <consortium name="The Broad Institute Genomics Platform"/>
            <consortium name="The Broad Institute Genome Sequencing Center for Infectious Disease"/>
            <person name="Wu L."/>
            <person name="Ma J."/>
        </authorList>
    </citation>
    <scope>NUCLEOTIDE SEQUENCE [LARGE SCALE GENOMIC DNA]</scope>
    <source>
        <strain evidence="6">CGMCC 1.12121</strain>
    </source>
</reference>
<proteinExistence type="predicted"/>
<dbReference type="InterPro" id="IPR013783">
    <property type="entry name" value="Ig-like_fold"/>
</dbReference>
<feature type="domain" description="Bacterial Ig-like" evidence="3">
    <location>
        <begin position="1165"/>
        <end position="1245"/>
    </location>
</feature>
<feature type="domain" description="Bacterial Ig" evidence="2">
    <location>
        <begin position="1725"/>
        <end position="1804"/>
    </location>
</feature>
<feature type="compositionally biased region" description="Low complexity" evidence="1">
    <location>
        <begin position="1964"/>
        <end position="1981"/>
    </location>
</feature>
<feature type="compositionally biased region" description="Polar residues" evidence="1">
    <location>
        <begin position="2297"/>
        <end position="2318"/>
    </location>
</feature>
<feature type="region of interest" description="Disordered" evidence="1">
    <location>
        <begin position="1601"/>
        <end position="1623"/>
    </location>
</feature>
<feature type="domain" description="Bacterial Ig" evidence="2">
    <location>
        <begin position="2103"/>
        <end position="2182"/>
    </location>
</feature>
<dbReference type="NCBIfam" id="NF033677">
    <property type="entry name" value="biofilm_BapA_N"/>
    <property type="match status" value="1"/>
</dbReference>
<comment type="caution">
    <text evidence="5">The sequence shown here is derived from an EMBL/GenBank/DDBJ whole genome shotgun (WGS) entry which is preliminary data.</text>
</comment>
<feature type="domain" description="Bacterial Ig" evidence="2">
    <location>
        <begin position="772"/>
        <end position="853"/>
    </location>
</feature>
<feature type="domain" description="Bacterial Ig" evidence="2">
    <location>
        <begin position="2285"/>
        <end position="2364"/>
    </location>
</feature>
<keyword evidence="6" id="KW-1185">Reference proteome</keyword>
<evidence type="ECO:0000313" key="5">
    <source>
        <dbReference type="EMBL" id="MFC4538953.1"/>
    </source>
</evidence>
<evidence type="ECO:0000256" key="1">
    <source>
        <dbReference type="SAM" id="MobiDB-lite"/>
    </source>
</evidence>
<dbReference type="Gene3D" id="6.20.150.20">
    <property type="match status" value="4"/>
</dbReference>
<accession>A0ABV9D0T9</accession>
<feature type="compositionally biased region" description="Polar residues" evidence="1">
    <location>
        <begin position="368"/>
        <end position="378"/>
    </location>
</feature>
<evidence type="ECO:0000259" key="2">
    <source>
        <dbReference type="Pfam" id="PF17936"/>
    </source>
</evidence>
<dbReference type="InterPro" id="IPR044016">
    <property type="entry name" value="Big_13"/>
</dbReference>
<dbReference type="EMBL" id="JBHSEU010000016">
    <property type="protein sequence ID" value="MFC4538953.1"/>
    <property type="molecule type" value="Genomic_DNA"/>
</dbReference>
<feature type="domain" description="Bacterial Ig" evidence="2">
    <location>
        <begin position="1352"/>
        <end position="1428"/>
    </location>
</feature>
<feature type="domain" description="Bacterial Ig" evidence="2">
    <location>
        <begin position="1913"/>
        <end position="1992"/>
    </location>
</feature>
<dbReference type="Proteomes" id="UP001596030">
    <property type="component" value="Unassembled WGS sequence"/>
</dbReference>
<dbReference type="Pfam" id="PF19077">
    <property type="entry name" value="Big_13"/>
    <property type="match status" value="6"/>
</dbReference>
<gene>
    <name evidence="5" type="ORF">ACFO0U_09235</name>
</gene>
<feature type="domain" description="Bacterial Ig" evidence="2">
    <location>
        <begin position="2475"/>
        <end position="2554"/>
    </location>
</feature>
<evidence type="ECO:0000259" key="4">
    <source>
        <dbReference type="Pfam" id="PF22783"/>
    </source>
</evidence>
<feature type="domain" description="Bacterial Ig-like" evidence="3">
    <location>
        <begin position="381"/>
        <end position="471"/>
    </location>
</feature>
<name>A0ABV9D0T9_9GAMM</name>
<feature type="domain" description="Bacterial Ig-like" evidence="3">
    <location>
        <begin position="192"/>
        <end position="281"/>
    </location>
</feature>
<dbReference type="InterPro" id="IPR048051">
    <property type="entry name" value="BapA-like_prefix-like"/>
</dbReference>
<dbReference type="RefSeq" id="WP_378110198.1">
    <property type="nucleotide sequence ID" value="NZ_JBHSEU010000016.1"/>
</dbReference>
<feature type="region of interest" description="Disordered" evidence="1">
    <location>
        <begin position="151"/>
        <end position="220"/>
    </location>
</feature>
<feature type="compositionally biased region" description="Polar residues" evidence="1">
    <location>
        <begin position="843"/>
        <end position="852"/>
    </location>
</feature>
<feature type="compositionally biased region" description="Low complexity" evidence="1">
    <location>
        <begin position="177"/>
        <end position="195"/>
    </location>
</feature>
<feature type="compositionally biased region" description="Polar residues" evidence="1">
    <location>
        <begin position="203"/>
        <end position="212"/>
    </location>
</feature>
<feature type="domain" description="Bacterial Ig-like" evidence="3">
    <location>
        <begin position="686"/>
        <end position="770"/>
    </location>
</feature>
<feature type="non-terminal residue" evidence="5">
    <location>
        <position position="2566"/>
    </location>
</feature>
<feature type="region of interest" description="Disordered" evidence="1">
    <location>
        <begin position="837"/>
        <end position="863"/>
    </location>
</feature>
<feature type="region of interest" description="Disordered" evidence="1">
    <location>
        <begin position="2472"/>
        <end position="2508"/>
    </location>
</feature>
<dbReference type="Pfam" id="PF22783">
    <property type="entry name" value="BapA_N"/>
    <property type="match status" value="1"/>
</dbReference>
<feature type="region of interest" description="Disordered" evidence="1">
    <location>
        <begin position="368"/>
        <end position="405"/>
    </location>
</feature>
<feature type="compositionally biased region" description="Polar residues" evidence="1">
    <location>
        <begin position="2487"/>
        <end position="2501"/>
    </location>
</feature>
<feature type="domain" description="Bacterial Ig" evidence="2">
    <location>
        <begin position="474"/>
        <end position="551"/>
    </location>
</feature>
<dbReference type="Pfam" id="PF17936">
    <property type="entry name" value="Big_6"/>
    <property type="match status" value="10"/>
</dbReference>
<protein>
    <submittedName>
        <fullName evidence="5">Ig-like domain-containing protein</fullName>
    </submittedName>
</protein>